<feature type="transmembrane region" description="Helical" evidence="6">
    <location>
        <begin position="580"/>
        <end position="598"/>
    </location>
</feature>
<dbReference type="PANTHER" id="PTHR22950:SF666">
    <property type="entry name" value="VACUOLAR AMINO ACID TRANSPORTER 4"/>
    <property type="match status" value="1"/>
</dbReference>
<evidence type="ECO:0000256" key="5">
    <source>
        <dbReference type="ARBA" id="ARBA00023136"/>
    </source>
</evidence>
<protein>
    <recommendedName>
        <fullName evidence="7">Amino acid transporter transmembrane domain-containing protein</fullName>
    </recommendedName>
</protein>
<proteinExistence type="inferred from homology"/>
<evidence type="ECO:0000256" key="2">
    <source>
        <dbReference type="ARBA" id="ARBA00008066"/>
    </source>
</evidence>
<evidence type="ECO:0000256" key="1">
    <source>
        <dbReference type="ARBA" id="ARBA00004141"/>
    </source>
</evidence>
<dbReference type="Pfam" id="PF01490">
    <property type="entry name" value="Aa_trans"/>
    <property type="match status" value="1"/>
</dbReference>
<feature type="transmembrane region" description="Helical" evidence="6">
    <location>
        <begin position="244"/>
        <end position="265"/>
    </location>
</feature>
<comment type="subcellular location">
    <subcellularLocation>
        <location evidence="1">Membrane</location>
        <topology evidence="1">Multi-pass membrane protein</topology>
    </subcellularLocation>
</comment>
<feature type="transmembrane region" description="Helical" evidence="6">
    <location>
        <begin position="363"/>
        <end position="383"/>
    </location>
</feature>
<evidence type="ECO:0000313" key="8">
    <source>
        <dbReference type="EMBL" id="KAG1304537.1"/>
    </source>
</evidence>
<dbReference type="OrthoDB" id="1684102at2759"/>
<comment type="similarity">
    <text evidence="2">Belongs to the amino acid/polyamine transporter 2 family.</text>
</comment>
<sequence length="608" mass="67497">MSSNDIPEDTIANIVQQHLVHENGTEENNDAISSSVISDIVVPYHLPGAAITHDIYNHANSIAQQHQPMQRSKSTEALCINDKNQEELMFEHLDKPGGFRRFHIHQQQILAQQEGKGTNISENPAFHELFRPESVCSTESRREYTIGLFQSSNNSPRPTRHFLEHLAITSAINKFAGENLLDSESEESETSERSRLLLPRHKKKPKVKVEEKANVTKTVFLLFKAFIGSGILFLPKAFSNGGLIFSLLAMWVMGAISLYCFLLLLDCKKHYAGSYGDMGGRLYGPWMRRIVLFSIAISQMGFMCGGTIFIVQNVIEAVRALTFGAINLSPRMIFVLLIILLTPLVLIRNIAKLSPTALLSDALIIAGLVVLLIYDGIEIFSPWDDAPHTGPGIHWLFNSADYAVFIGTAVYSYEGIGLIIPIRDSMEKPEKFPLVLTFVMFLVACTLCSVGALGYIAFGQHVQTVALLNLPPGILPNSIQLGYAIAVLLSNALTLFPTIRIIEHALFGDLTGKHNTFVKWQKNTLRISIVIVGTLIAWLGANDLDKFISLIGSICCCPLSLIFPPLFHLRLSGTHGIMRWVDMTLVTFGVFVMMFTFYSTTNQWASKG</sequence>
<dbReference type="PANTHER" id="PTHR22950">
    <property type="entry name" value="AMINO ACID TRANSPORTER"/>
    <property type="match status" value="1"/>
</dbReference>
<dbReference type="Proteomes" id="UP000716291">
    <property type="component" value="Unassembled WGS sequence"/>
</dbReference>
<accession>A0A9P6X455</accession>
<feature type="transmembrane region" description="Helical" evidence="6">
    <location>
        <begin position="218"/>
        <end position="238"/>
    </location>
</feature>
<dbReference type="GO" id="GO:0015179">
    <property type="term" value="F:L-amino acid transmembrane transporter activity"/>
    <property type="evidence" value="ECO:0007669"/>
    <property type="project" value="TreeGrafter"/>
</dbReference>
<evidence type="ECO:0000256" key="4">
    <source>
        <dbReference type="ARBA" id="ARBA00022989"/>
    </source>
</evidence>
<feature type="domain" description="Amino acid transporter transmembrane" evidence="7">
    <location>
        <begin position="212"/>
        <end position="600"/>
    </location>
</feature>
<dbReference type="AlphaFoldDB" id="A0A9P6X455"/>
<feature type="transmembrane region" description="Helical" evidence="6">
    <location>
        <begin position="547"/>
        <end position="568"/>
    </location>
</feature>
<dbReference type="EMBL" id="JAANQT010001608">
    <property type="protein sequence ID" value="KAG1304537.1"/>
    <property type="molecule type" value="Genomic_DNA"/>
</dbReference>
<reference evidence="8" key="1">
    <citation type="journal article" date="2020" name="Microb. Genom.">
        <title>Genetic diversity of clinical and environmental Mucorales isolates obtained from an investigation of mucormycosis cases among solid organ transplant recipients.</title>
        <authorList>
            <person name="Nguyen M.H."/>
            <person name="Kaul D."/>
            <person name="Muto C."/>
            <person name="Cheng S.J."/>
            <person name="Richter R.A."/>
            <person name="Bruno V.M."/>
            <person name="Liu G."/>
            <person name="Beyhan S."/>
            <person name="Sundermann A.J."/>
            <person name="Mounaud S."/>
            <person name="Pasculle A.W."/>
            <person name="Nierman W.C."/>
            <person name="Driscoll E."/>
            <person name="Cumbie R."/>
            <person name="Clancy C.J."/>
            <person name="Dupont C.L."/>
        </authorList>
    </citation>
    <scope>NUCLEOTIDE SEQUENCE</scope>
    <source>
        <strain evidence="8">GL11</strain>
    </source>
</reference>
<feature type="transmembrane region" description="Helical" evidence="6">
    <location>
        <begin position="286"/>
        <end position="311"/>
    </location>
</feature>
<keyword evidence="5 6" id="KW-0472">Membrane</keyword>
<evidence type="ECO:0000256" key="3">
    <source>
        <dbReference type="ARBA" id="ARBA00022692"/>
    </source>
</evidence>
<keyword evidence="4 6" id="KW-1133">Transmembrane helix</keyword>
<feature type="transmembrane region" description="Helical" evidence="6">
    <location>
        <begin position="523"/>
        <end position="541"/>
    </location>
</feature>
<evidence type="ECO:0000256" key="6">
    <source>
        <dbReference type="SAM" id="Phobius"/>
    </source>
</evidence>
<feature type="transmembrane region" description="Helical" evidence="6">
    <location>
        <begin position="434"/>
        <end position="458"/>
    </location>
</feature>
<keyword evidence="9" id="KW-1185">Reference proteome</keyword>
<feature type="transmembrane region" description="Helical" evidence="6">
    <location>
        <begin position="478"/>
        <end position="502"/>
    </location>
</feature>
<dbReference type="InterPro" id="IPR013057">
    <property type="entry name" value="AA_transpt_TM"/>
</dbReference>
<gene>
    <name evidence="8" type="ORF">G6F64_009124</name>
</gene>
<comment type="caution">
    <text evidence="8">The sequence shown here is derived from an EMBL/GenBank/DDBJ whole genome shotgun (WGS) entry which is preliminary data.</text>
</comment>
<evidence type="ECO:0000313" key="9">
    <source>
        <dbReference type="Proteomes" id="UP000716291"/>
    </source>
</evidence>
<dbReference type="GO" id="GO:0005774">
    <property type="term" value="C:vacuolar membrane"/>
    <property type="evidence" value="ECO:0007669"/>
    <property type="project" value="TreeGrafter"/>
</dbReference>
<keyword evidence="3 6" id="KW-0812">Transmembrane</keyword>
<feature type="transmembrane region" description="Helical" evidence="6">
    <location>
        <begin position="331"/>
        <end position="351"/>
    </location>
</feature>
<evidence type="ECO:0000259" key="7">
    <source>
        <dbReference type="Pfam" id="PF01490"/>
    </source>
</evidence>
<feature type="transmembrane region" description="Helical" evidence="6">
    <location>
        <begin position="403"/>
        <end position="422"/>
    </location>
</feature>
<name>A0A9P6X455_RHIOR</name>
<organism evidence="8 9">
    <name type="scientific">Rhizopus oryzae</name>
    <name type="common">Mucormycosis agent</name>
    <name type="synonym">Rhizopus arrhizus var. delemar</name>
    <dbReference type="NCBI Taxonomy" id="64495"/>
    <lineage>
        <taxon>Eukaryota</taxon>
        <taxon>Fungi</taxon>
        <taxon>Fungi incertae sedis</taxon>
        <taxon>Mucoromycota</taxon>
        <taxon>Mucoromycotina</taxon>
        <taxon>Mucoromycetes</taxon>
        <taxon>Mucorales</taxon>
        <taxon>Mucorineae</taxon>
        <taxon>Rhizopodaceae</taxon>
        <taxon>Rhizopus</taxon>
    </lineage>
</organism>